<feature type="domain" description="RING-type" evidence="10">
    <location>
        <begin position="32"/>
        <end position="73"/>
    </location>
</feature>
<keyword evidence="12" id="KW-1185">Reference proteome</keyword>
<keyword evidence="3" id="KW-0808">Transferase</keyword>
<dbReference type="AlphaFoldDB" id="S8EAC6"/>
<evidence type="ECO:0000256" key="9">
    <source>
        <dbReference type="SAM" id="MobiDB-lite"/>
    </source>
</evidence>
<reference evidence="11 12" key="1">
    <citation type="journal article" date="2013" name="BMC Genomics">
        <title>The miniature genome of a carnivorous plant Genlisea aurea contains a low number of genes and short non-coding sequences.</title>
        <authorList>
            <person name="Leushkin E.V."/>
            <person name="Sutormin R.A."/>
            <person name="Nabieva E.R."/>
            <person name="Penin A.A."/>
            <person name="Kondrashov A.S."/>
            <person name="Logacheva M.D."/>
        </authorList>
    </citation>
    <scope>NUCLEOTIDE SEQUENCE [LARGE SCALE GENOMIC DNA]</scope>
</reference>
<dbReference type="Pfam" id="PF13639">
    <property type="entry name" value="zf-RING_2"/>
    <property type="match status" value="1"/>
</dbReference>
<keyword evidence="7" id="KW-0862">Zinc</keyword>
<evidence type="ECO:0000256" key="5">
    <source>
        <dbReference type="ARBA" id="ARBA00022771"/>
    </source>
</evidence>
<dbReference type="OrthoDB" id="8062037at2759"/>
<keyword evidence="5 8" id="KW-0863">Zinc-finger</keyword>
<dbReference type="InterPro" id="IPR013083">
    <property type="entry name" value="Znf_RING/FYVE/PHD"/>
</dbReference>
<dbReference type="SUPFAM" id="SSF57850">
    <property type="entry name" value="RING/U-box"/>
    <property type="match status" value="1"/>
</dbReference>
<dbReference type="SMART" id="SM00184">
    <property type="entry name" value="RING"/>
    <property type="match status" value="1"/>
</dbReference>
<evidence type="ECO:0000256" key="3">
    <source>
        <dbReference type="ARBA" id="ARBA00022679"/>
    </source>
</evidence>
<dbReference type="Proteomes" id="UP000015453">
    <property type="component" value="Unassembled WGS sequence"/>
</dbReference>
<gene>
    <name evidence="11" type="ORF">M569_05316</name>
</gene>
<feature type="non-terminal residue" evidence="11">
    <location>
        <position position="1"/>
    </location>
</feature>
<evidence type="ECO:0000256" key="4">
    <source>
        <dbReference type="ARBA" id="ARBA00022723"/>
    </source>
</evidence>
<keyword evidence="6" id="KW-0833">Ubl conjugation pathway</keyword>
<dbReference type="GO" id="GO:0061630">
    <property type="term" value="F:ubiquitin protein ligase activity"/>
    <property type="evidence" value="ECO:0007669"/>
    <property type="project" value="UniProtKB-EC"/>
</dbReference>
<feature type="compositionally biased region" description="Basic and acidic residues" evidence="9">
    <location>
        <begin position="1"/>
        <end position="23"/>
    </location>
</feature>
<evidence type="ECO:0000256" key="2">
    <source>
        <dbReference type="ARBA" id="ARBA00012483"/>
    </source>
</evidence>
<organism evidence="11 12">
    <name type="scientific">Genlisea aurea</name>
    <dbReference type="NCBI Taxonomy" id="192259"/>
    <lineage>
        <taxon>Eukaryota</taxon>
        <taxon>Viridiplantae</taxon>
        <taxon>Streptophyta</taxon>
        <taxon>Embryophyta</taxon>
        <taxon>Tracheophyta</taxon>
        <taxon>Spermatophyta</taxon>
        <taxon>Magnoliopsida</taxon>
        <taxon>eudicotyledons</taxon>
        <taxon>Gunneridae</taxon>
        <taxon>Pentapetalae</taxon>
        <taxon>asterids</taxon>
        <taxon>lamiids</taxon>
        <taxon>Lamiales</taxon>
        <taxon>Lentibulariaceae</taxon>
        <taxon>Genlisea</taxon>
    </lineage>
</organism>
<feature type="region of interest" description="Disordered" evidence="9">
    <location>
        <begin position="1"/>
        <end position="26"/>
    </location>
</feature>
<accession>S8EAC6</accession>
<evidence type="ECO:0000313" key="12">
    <source>
        <dbReference type="Proteomes" id="UP000015453"/>
    </source>
</evidence>
<name>S8EAC6_9LAMI</name>
<dbReference type="PROSITE" id="PS50089">
    <property type="entry name" value="ZF_RING_2"/>
    <property type="match status" value="1"/>
</dbReference>
<dbReference type="GO" id="GO:0005829">
    <property type="term" value="C:cytosol"/>
    <property type="evidence" value="ECO:0007669"/>
    <property type="project" value="TreeGrafter"/>
</dbReference>
<dbReference type="Gene3D" id="3.30.40.10">
    <property type="entry name" value="Zinc/RING finger domain, C3HC4 (zinc finger)"/>
    <property type="match status" value="1"/>
</dbReference>
<evidence type="ECO:0000313" key="11">
    <source>
        <dbReference type="EMBL" id="EPS69452.1"/>
    </source>
</evidence>
<dbReference type="InterPro" id="IPR001841">
    <property type="entry name" value="Znf_RING"/>
</dbReference>
<dbReference type="GO" id="GO:0008270">
    <property type="term" value="F:zinc ion binding"/>
    <property type="evidence" value="ECO:0007669"/>
    <property type="project" value="UniProtKB-KW"/>
</dbReference>
<dbReference type="PANTHER" id="PTHR46463">
    <property type="entry name" value="ZINC FINGER, RING/FYVE/PHD-TYPE"/>
    <property type="match status" value="1"/>
</dbReference>
<evidence type="ECO:0000259" key="10">
    <source>
        <dbReference type="PROSITE" id="PS50089"/>
    </source>
</evidence>
<proteinExistence type="predicted"/>
<dbReference type="EMBL" id="AUSU01002117">
    <property type="protein sequence ID" value="EPS69452.1"/>
    <property type="molecule type" value="Genomic_DNA"/>
</dbReference>
<feature type="non-terminal residue" evidence="11">
    <location>
        <position position="84"/>
    </location>
</feature>
<evidence type="ECO:0000256" key="1">
    <source>
        <dbReference type="ARBA" id="ARBA00000900"/>
    </source>
</evidence>
<dbReference type="EC" id="2.3.2.27" evidence="2"/>
<dbReference type="PANTHER" id="PTHR46463:SF44">
    <property type="entry name" value="RING_U-BOX SUPERFAMILY PROTEIN"/>
    <property type="match status" value="1"/>
</dbReference>
<comment type="catalytic activity">
    <reaction evidence="1">
        <text>S-ubiquitinyl-[E2 ubiquitin-conjugating enzyme]-L-cysteine + [acceptor protein]-L-lysine = [E2 ubiquitin-conjugating enzyme]-L-cysteine + N(6)-ubiquitinyl-[acceptor protein]-L-lysine.</text>
        <dbReference type="EC" id="2.3.2.27"/>
    </reaction>
</comment>
<sequence>STKMMMMKDPDDEKGGFEKKSNEAQDEEEDICPTCLDDYDADNPKMVAKCGHHFHLVCILEWMERSPTCAVCDQVLFSYHYYTL</sequence>
<evidence type="ECO:0000256" key="6">
    <source>
        <dbReference type="ARBA" id="ARBA00022786"/>
    </source>
</evidence>
<keyword evidence="4" id="KW-0479">Metal-binding</keyword>
<protein>
    <recommendedName>
        <fullName evidence="2">RING-type E3 ubiquitin transferase</fullName>
        <ecNumber evidence="2">2.3.2.27</ecNumber>
    </recommendedName>
</protein>
<comment type="caution">
    <text evidence="11">The sequence shown here is derived from an EMBL/GenBank/DDBJ whole genome shotgun (WGS) entry which is preliminary data.</text>
</comment>
<evidence type="ECO:0000256" key="8">
    <source>
        <dbReference type="PROSITE-ProRule" id="PRU00175"/>
    </source>
</evidence>
<evidence type="ECO:0000256" key="7">
    <source>
        <dbReference type="ARBA" id="ARBA00022833"/>
    </source>
</evidence>